<dbReference type="Pfam" id="PF12698">
    <property type="entry name" value="ABC2_membrane_3"/>
    <property type="match status" value="1"/>
</dbReference>
<dbReference type="PANTHER" id="PTHR30294">
    <property type="entry name" value="MEMBRANE COMPONENT OF ABC TRANSPORTER YHHJ-RELATED"/>
    <property type="match status" value="1"/>
</dbReference>
<name>A0A644W5N7_9ZZZZ</name>
<evidence type="ECO:0000256" key="6">
    <source>
        <dbReference type="ARBA" id="ARBA00022989"/>
    </source>
</evidence>
<feature type="transmembrane region" description="Helical" evidence="8">
    <location>
        <begin position="348"/>
        <end position="366"/>
    </location>
</feature>
<dbReference type="AlphaFoldDB" id="A0A644W5N7"/>
<comment type="similarity">
    <text evidence="2">Belongs to the ABC-2 integral membrane protein family.</text>
</comment>
<reference evidence="10" key="1">
    <citation type="submission" date="2019-08" db="EMBL/GenBank/DDBJ databases">
        <authorList>
            <person name="Kucharzyk K."/>
            <person name="Murdoch R.W."/>
            <person name="Higgins S."/>
            <person name="Loffler F."/>
        </authorList>
    </citation>
    <scope>NUCLEOTIDE SEQUENCE</scope>
</reference>
<keyword evidence="5 8" id="KW-0812">Transmembrane</keyword>
<keyword evidence="6 8" id="KW-1133">Transmembrane helix</keyword>
<dbReference type="PROSITE" id="PS51012">
    <property type="entry name" value="ABC_TM2"/>
    <property type="match status" value="1"/>
</dbReference>
<evidence type="ECO:0000256" key="7">
    <source>
        <dbReference type="ARBA" id="ARBA00023136"/>
    </source>
</evidence>
<feature type="transmembrane region" description="Helical" evidence="8">
    <location>
        <begin position="173"/>
        <end position="197"/>
    </location>
</feature>
<evidence type="ECO:0000259" key="9">
    <source>
        <dbReference type="PROSITE" id="PS51012"/>
    </source>
</evidence>
<feature type="transmembrane region" description="Helical" evidence="8">
    <location>
        <begin position="287"/>
        <end position="306"/>
    </location>
</feature>
<dbReference type="GO" id="GO:0140359">
    <property type="term" value="F:ABC-type transporter activity"/>
    <property type="evidence" value="ECO:0007669"/>
    <property type="project" value="InterPro"/>
</dbReference>
<evidence type="ECO:0000256" key="2">
    <source>
        <dbReference type="ARBA" id="ARBA00007783"/>
    </source>
</evidence>
<comment type="subcellular location">
    <subcellularLocation>
        <location evidence="1">Cell membrane</location>
        <topology evidence="1">Multi-pass membrane protein</topology>
    </subcellularLocation>
</comment>
<dbReference type="InterPro" id="IPR051449">
    <property type="entry name" value="ABC-2_transporter_component"/>
</dbReference>
<dbReference type="Gene3D" id="3.40.1710.10">
    <property type="entry name" value="abc type-2 transporter like domain"/>
    <property type="match status" value="1"/>
</dbReference>
<feature type="transmembrane region" description="Helical" evidence="8">
    <location>
        <begin position="260"/>
        <end position="281"/>
    </location>
</feature>
<keyword evidence="4" id="KW-1003">Cell membrane</keyword>
<dbReference type="InterPro" id="IPR047817">
    <property type="entry name" value="ABC2_TM_bact-type"/>
</dbReference>
<protein>
    <submittedName>
        <fullName evidence="10">Putative multidrug ABC transporter permease YbhR</fullName>
    </submittedName>
</protein>
<dbReference type="InterPro" id="IPR013525">
    <property type="entry name" value="ABC2_TM"/>
</dbReference>
<dbReference type="PANTHER" id="PTHR30294:SF29">
    <property type="entry name" value="MULTIDRUG ABC TRANSPORTER PERMEASE YBHS-RELATED"/>
    <property type="match status" value="1"/>
</dbReference>
<dbReference type="EMBL" id="VSSQ01000642">
    <property type="protein sequence ID" value="MPL99041.1"/>
    <property type="molecule type" value="Genomic_DNA"/>
</dbReference>
<accession>A0A644W5N7</accession>
<evidence type="ECO:0000256" key="8">
    <source>
        <dbReference type="SAM" id="Phobius"/>
    </source>
</evidence>
<feature type="transmembrane region" description="Helical" evidence="8">
    <location>
        <begin position="227"/>
        <end position="248"/>
    </location>
</feature>
<evidence type="ECO:0000256" key="3">
    <source>
        <dbReference type="ARBA" id="ARBA00022448"/>
    </source>
</evidence>
<keyword evidence="3" id="KW-0813">Transport</keyword>
<organism evidence="10">
    <name type="scientific">bioreactor metagenome</name>
    <dbReference type="NCBI Taxonomy" id="1076179"/>
    <lineage>
        <taxon>unclassified sequences</taxon>
        <taxon>metagenomes</taxon>
        <taxon>ecological metagenomes</taxon>
    </lineage>
</organism>
<evidence type="ECO:0000256" key="1">
    <source>
        <dbReference type="ARBA" id="ARBA00004651"/>
    </source>
</evidence>
<dbReference type="GO" id="GO:0005886">
    <property type="term" value="C:plasma membrane"/>
    <property type="evidence" value="ECO:0007669"/>
    <property type="project" value="UniProtKB-SubCell"/>
</dbReference>
<proteinExistence type="inferred from homology"/>
<evidence type="ECO:0000256" key="5">
    <source>
        <dbReference type="ARBA" id="ARBA00022692"/>
    </source>
</evidence>
<feature type="domain" description="ABC transmembrane type-2" evidence="9">
    <location>
        <begin position="138"/>
        <end position="369"/>
    </location>
</feature>
<comment type="caution">
    <text evidence="10">The sequence shown here is derived from an EMBL/GenBank/DDBJ whole genome shotgun (WGS) entry which is preliminary data.</text>
</comment>
<sequence length="370" mass="41325">MLKYLLEKEFKQFFRNKALPKMAVIMPFMAILIFPLVANFEIKNINLAIVDNDKSSTSRAMVQKIAAGGYFSISQVADTHNEAMIDIELNKSDIILEIPANLERDIQRDGTAKVLVSANAVSATKGGLGSAYLAGIVGDFNREINSDILTMSELTMSEQFTITPRFWYNPRLLYTYFMVPALMVMVLAMVCGFLPALNIVGEKESGTIEQINITPVSKLNFILSKLLPYWIIGFVVLTISFLAAWVAYGLTPAGSLATIYLFAALFVLAFSGFGLVISNYATTLQQAMFMMFFFVLTFNFISGLYTPVANMPQWAQNLSIISPLKYIIIVLRQVYLKGSTFSDLLTPFWMLTGFAILFNGWAVLSYRKKS</sequence>
<feature type="transmembrane region" description="Helical" evidence="8">
    <location>
        <begin position="20"/>
        <end position="38"/>
    </location>
</feature>
<keyword evidence="7 8" id="KW-0472">Membrane</keyword>
<evidence type="ECO:0000313" key="10">
    <source>
        <dbReference type="EMBL" id="MPL99041.1"/>
    </source>
</evidence>
<gene>
    <name evidence="10" type="primary">ybhR_16</name>
    <name evidence="10" type="ORF">SDC9_45255</name>
</gene>
<evidence type="ECO:0000256" key="4">
    <source>
        <dbReference type="ARBA" id="ARBA00022475"/>
    </source>
</evidence>